<dbReference type="PANTHER" id="PTHR47073">
    <property type="entry name" value="PROTEIN ANTI-SILENCING 1"/>
    <property type="match status" value="1"/>
</dbReference>
<reference evidence="3 4" key="1">
    <citation type="submission" date="2021-03" db="EMBL/GenBank/DDBJ databases">
        <authorList>
            <person name="King G.J."/>
            <person name="Bancroft I."/>
            <person name="Baten A."/>
            <person name="Bloomfield J."/>
            <person name="Borpatragohain P."/>
            <person name="He Z."/>
            <person name="Irish N."/>
            <person name="Irwin J."/>
            <person name="Liu K."/>
            <person name="Mauleon R.P."/>
            <person name="Moore J."/>
            <person name="Morris R."/>
            <person name="Ostergaard L."/>
            <person name="Wang B."/>
            <person name="Wells R."/>
        </authorList>
    </citation>
    <scope>NUCLEOTIDE SEQUENCE [LARGE SCALE GENOMIC DNA]</scope>
    <source>
        <strain evidence="3">R-o-18</strain>
        <tissue evidence="3">Leaf</tissue>
    </source>
</reference>
<dbReference type="InterPro" id="IPR006868">
    <property type="entry name" value="DUF630"/>
</dbReference>
<dbReference type="Proteomes" id="UP000823674">
    <property type="component" value="Chromosome A09"/>
</dbReference>
<organism evidence="3 4">
    <name type="scientific">Brassica rapa subsp. trilocularis</name>
    <dbReference type="NCBI Taxonomy" id="1813537"/>
    <lineage>
        <taxon>Eukaryota</taxon>
        <taxon>Viridiplantae</taxon>
        <taxon>Streptophyta</taxon>
        <taxon>Embryophyta</taxon>
        <taxon>Tracheophyta</taxon>
        <taxon>Spermatophyta</taxon>
        <taxon>Magnoliopsida</taxon>
        <taxon>eudicotyledons</taxon>
        <taxon>Gunneridae</taxon>
        <taxon>Pentapetalae</taxon>
        <taxon>rosids</taxon>
        <taxon>malvids</taxon>
        <taxon>Brassicales</taxon>
        <taxon>Brassicaceae</taxon>
        <taxon>Brassiceae</taxon>
        <taxon>Brassica</taxon>
    </lineage>
</organism>
<feature type="compositionally biased region" description="Basic and acidic residues" evidence="1">
    <location>
        <begin position="374"/>
        <end position="391"/>
    </location>
</feature>
<gene>
    <name evidence="3" type="primary">A09p006570.1_BraROA</name>
    <name evidence="3" type="ORF">IGI04_033399</name>
</gene>
<evidence type="ECO:0000313" key="3">
    <source>
        <dbReference type="EMBL" id="KAG5381929.1"/>
    </source>
</evidence>
<evidence type="ECO:0000313" key="4">
    <source>
        <dbReference type="Proteomes" id="UP000823674"/>
    </source>
</evidence>
<feature type="compositionally biased region" description="Basic and acidic residues" evidence="1">
    <location>
        <begin position="267"/>
        <end position="281"/>
    </location>
</feature>
<dbReference type="Gene3D" id="2.30.30.490">
    <property type="match status" value="1"/>
</dbReference>
<feature type="compositionally biased region" description="Basic and acidic residues" evidence="1">
    <location>
        <begin position="326"/>
        <end position="344"/>
    </location>
</feature>
<dbReference type="Pfam" id="PF04783">
    <property type="entry name" value="DUF630"/>
    <property type="match status" value="1"/>
</dbReference>
<protein>
    <recommendedName>
        <fullName evidence="2">BAH domain-containing protein</fullName>
    </recommendedName>
</protein>
<evidence type="ECO:0000259" key="2">
    <source>
        <dbReference type="PROSITE" id="PS51038"/>
    </source>
</evidence>
<proteinExistence type="predicted"/>
<dbReference type="EMBL" id="JADBGQ010000008">
    <property type="protein sequence ID" value="KAG5381929.1"/>
    <property type="molecule type" value="Genomic_DNA"/>
</dbReference>
<feature type="compositionally biased region" description="Basic and acidic residues" evidence="1">
    <location>
        <begin position="437"/>
        <end position="456"/>
    </location>
</feature>
<name>A0ABQ7L8M1_BRACM</name>
<dbReference type="PROSITE" id="PS51038">
    <property type="entry name" value="BAH"/>
    <property type="match status" value="1"/>
</dbReference>
<keyword evidence="4" id="KW-1185">Reference proteome</keyword>
<feature type="region of interest" description="Disordered" evidence="1">
    <location>
        <begin position="365"/>
        <end position="391"/>
    </location>
</feature>
<comment type="caution">
    <text evidence="3">The sequence shown here is derived from an EMBL/GenBank/DDBJ whole genome shotgun (WGS) entry which is preliminary data.</text>
</comment>
<dbReference type="InterPro" id="IPR001025">
    <property type="entry name" value="BAH_dom"/>
</dbReference>
<dbReference type="PANTHER" id="PTHR47073:SF8">
    <property type="entry name" value="BAH DOMAIN-CONTAINING PROTEIN"/>
    <property type="match status" value="1"/>
</dbReference>
<feature type="domain" description="BAH" evidence="2">
    <location>
        <begin position="36"/>
        <end position="173"/>
    </location>
</feature>
<sequence>MEKKSDGLPFKWGKKRGPCVEDKDVQYFESFTYGGCEYCLYDCVSVGDSPRVFFVGKIIKMWEYTDQRQDPRRVELLWFFKPSELSVYLEGVGDVLANELFLASGSGVGLTNENLLGIDITLLHQEAISGKCRVLCISKDVRNPQPSEEELKSADFLFHRTYDVGTSEILDKIDDEIAGVDVKFIFNGRKARALQKVATDIQGTADSLKPNHPSISGSVMQNARNASDLPGHKQLARKQPTLAEERSNKDSGRLDGELDRLSASGSRRNDCHGRKDQDDEVRKQLAKQKPRLADERCSKDSHCVDDMLQKKRRLDGSPPKIRRKDGRKDTEPIRRDATVGKSRLAEERRSNEFYGLDVMPLKKPRLDGSVAVSDGRRRESQNDGKKDIQGMRKDVMVEKSRLAGERCSKDYYMPQKKLEVNGSAVVSDGRLKMSQKLSHDGRKDPRDNVTRGEVSSKKPSFTDKNQYLRIPRCSEGKETRHVRFAEGTETRHVRFSEGQETRPATEKGLIKKPSPDCKISKHSEEKSLTNADYRRHYRVSEVTQKPNVVSLILLMKPILYVNHAIQLAACEFSLREGIKWFRKLSWEEDLRDAEGKGTLVVLRNLDPSYTSNEVENIVYSALNEQCTARMIGRTSATIPHIGEALVIFETVDAARRVIRRLHEGCLLLPNGRVLVATSAKVNPPAMPSLPFPGHINVQRRGKRSAAVTSHCSQGNNIEFEMGMEWWLHLRIYKQIWKSIHEVTIYHHCFLCDELFLALLRDKLRRRSCSWMSSRNTFSFSIILLCSSVTPEKENTEKNNHEILLVLVGVVSFLEHGAAVFIQPQLTFNDKEVVLANSTTSLSLSASLSLIVSSLFCISLSTMGCAQSRVDNEEAVARCKDRRKVIKEVVTASKEFAAGHFAYAIALKNADAALSDYGHGESDQTLDAALEKGEEEEEDEVVMRMCEIIKQCLEEDPKNRPSMQQVLDNLNAIART</sequence>
<dbReference type="Gene3D" id="1.10.510.10">
    <property type="entry name" value="Transferase(Phosphotransferase) domain 1"/>
    <property type="match status" value="1"/>
</dbReference>
<dbReference type="InterPro" id="IPR043151">
    <property type="entry name" value="BAH_sf"/>
</dbReference>
<feature type="region of interest" description="Disordered" evidence="1">
    <location>
        <begin position="308"/>
        <end position="344"/>
    </location>
</feature>
<feature type="region of interest" description="Disordered" evidence="1">
    <location>
        <begin position="435"/>
        <end position="460"/>
    </location>
</feature>
<evidence type="ECO:0000256" key="1">
    <source>
        <dbReference type="SAM" id="MobiDB-lite"/>
    </source>
</evidence>
<accession>A0ABQ7L8M1</accession>
<feature type="compositionally biased region" description="Basic and acidic residues" evidence="1">
    <location>
        <begin position="243"/>
        <end position="260"/>
    </location>
</feature>
<feature type="region of interest" description="Disordered" evidence="1">
    <location>
        <begin position="494"/>
        <end position="523"/>
    </location>
</feature>
<feature type="region of interest" description="Disordered" evidence="1">
    <location>
        <begin position="237"/>
        <end position="281"/>
    </location>
</feature>